<dbReference type="RefSeq" id="WP_038479512.1">
    <property type="nucleotide sequence ID" value="NZ_CP003923.1"/>
</dbReference>
<dbReference type="Pfam" id="PF00440">
    <property type="entry name" value="TetR_N"/>
    <property type="match status" value="1"/>
</dbReference>
<dbReference type="InterPro" id="IPR001647">
    <property type="entry name" value="HTH_TetR"/>
</dbReference>
<evidence type="ECO:0000256" key="3">
    <source>
        <dbReference type="ARBA" id="ARBA00023163"/>
    </source>
</evidence>
<keyword evidence="7" id="KW-1185">Reference proteome</keyword>
<dbReference type="Gene3D" id="1.10.357.10">
    <property type="entry name" value="Tetracycline Repressor, domain 2"/>
    <property type="match status" value="1"/>
</dbReference>
<dbReference type="HOGENOM" id="CLU_069356_23_2_9"/>
<dbReference type="PANTHER" id="PTHR47506:SF1">
    <property type="entry name" value="HTH-TYPE TRANSCRIPTIONAL REGULATOR YJDC"/>
    <property type="match status" value="1"/>
</dbReference>
<gene>
    <name evidence="6" type="ORF">BleG1_1731</name>
</gene>
<dbReference type="OrthoDB" id="116240at2"/>
<evidence type="ECO:0000313" key="7">
    <source>
        <dbReference type="Proteomes" id="UP000027142"/>
    </source>
</evidence>
<dbReference type="PATRIC" id="fig|1246626.3.peg.1724"/>
<dbReference type="InterPro" id="IPR036271">
    <property type="entry name" value="Tet_transcr_reg_TetR-rel_C_sf"/>
</dbReference>
<evidence type="ECO:0000259" key="5">
    <source>
        <dbReference type="PROSITE" id="PS50977"/>
    </source>
</evidence>
<dbReference type="PANTHER" id="PTHR47506">
    <property type="entry name" value="TRANSCRIPTIONAL REGULATORY PROTEIN"/>
    <property type="match status" value="1"/>
</dbReference>
<dbReference type="KEGG" id="ble:BleG1_1731"/>
<dbReference type="GO" id="GO:0003677">
    <property type="term" value="F:DNA binding"/>
    <property type="evidence" value="ECO:0007669"/>
    <property type="project" value="UniProtKB-UniRule"/>
</dbReference>
<sequence length="178" mass="20242">MSKKREQLLTQSERLFDQHGFHAVGLKQVIKESGISLMTMYNHFESKEALVLEILKKREARYLQKLDQFTEKKTGKAFMHALAEAHLSWIRDNGSNGCMFLRAKEEYSLAQAGHSAIVSFADQHKHRLTEFIHDKGFTNQEAVRVMILLEGATAMAEVFDIEEVATEVNGALKALFTN</sequence>
<proteinExistence type="predicted"/>
<evidence type="ECO:0000256" key="1">
    <source>
        <dbReference type="ARBA" id="ARBA00023015"/>
    </source>
</evidence>
<dbReference type="AlphaFoldDB" id="A0A060M2J0"/>
<dbReference type="SUPFAM" id="SSF46689">
    <property type="entry name" value="Homeodomain-like"/>
    <property type="match status" value="1"/>
</dbReference>
<keyword evidence="1" id="KW-0805">Transcription regulation</keyword>
<dbReference type="InterPro" id="IPR009057">
    <property type="entry name" value="Homeodomain-like_sf"/>
</dbReference>
<dbReference type="EMBL" id="CP003923">
    <property type="protein sequence ID" value="AIC94309.1"/>
    <property type="molecule type" value="Genomic_DNA"/>
</dbReference>
<dbReference type="SUPFAM" id="SSF48498">
    <property type="entry name" value="Tetracyclin repressor-like, C-terminal domain"/>
    <property type="match status" value="1"/>
</dbReference>
<dbReference type="Proteomes" id="UP000027142">
    <property type="component" value="Chromosome"/>
</dbReference>
<feature type="DNA-binding region" description="H-T-H motif" evidence="4">
    <location>
        <begin position="25"/>
        <end position="44"/>
    </location>
</feature>
<evidence type="ECO:0000256" key="4">
    <source>
        <dbReference type="PROSITE-ProRule" id="PRU00335"/>
    </source>
</evidence>
<accession>A0A060M2J0</accession>
<dbReference type="PROSITE" id="PS50977">
    <property type="entry name" value="HTH_TETR_2"/>
    <property type="match status" value="1"/>
</dbReference>
<reference evidence="6 7" key="1">
    <citation type="journal article" date="2014" name="Gene">
        <title>A comparative genomic analysis of the alkalitolerant soil bacterium Bacillus lehensis G1.</title>
        <authorList>
            <person name="Noor Y.M."/>
            <person name="Samsulrizal N.H."/>
            <person name="Jema'on N.A."/>
            <person name="Low K.O."/>
            <person name="Ramli A.N."/>
            <person name="Alias N.I."/>
            <person name="Damis S.I."/>
            <person name="Fuzi S.F."/>
            <person name="Isa M.N."/>
            <person name="Murad A.M."/>
            <person name="Raih M.F."/>
            <person name="Bakar F.D."/>
            <person name="Najimudin N."/>
            <person name="Mahadi N.M."/>
            <person name="Illias R.M."/>
        </authorList>
    </citation>
    <scope>NUCLEOTIDE SEQUENCE [LARGE SCALE GENOMIC DNA]</scope>
    <source>
        <strain evidence="6 7">G1</strain>
    </source>
</reference>
<evidence type="ECO:0000256" key="2">
    <source>
        <dbReference type="ARBA" id="ARBA00023125"/>
    </source>
</evidence>
<protein>
    <submittedName>
        <fullName evidence="6">HTH-type transcriptional regulator uidR</fullName>
    </submittedName>
</protein>
<dbReference type="PRINTS" id="PR00455">
    <property type="entry name" value="HTHTETR"/>
</dbReference>
<dbReference type="STRING" id="1246626.BleG1_1731"/>
<keyword evidence="2 4" id="KW-0238">DNA-binding</keyword>
<keyword evidence="3" id="KW-0804">Transcription</keyword>
<feature type="domain" description="HTH tetR-type" evidence="5">
    <location>
        <begin position="2"/>
        <end position="62"/>
    </location>
</feature>
<name>A0A060M2J0_9BACI</name>
<organism evidence="6 7">
    <name type="scientific">Shouchella lehensis G1</name>
    <dbReference type="NCBI Taxonomy" id="1246626"/>
    <lineage>
        <taxon>Bacteria</taxon>
        <taxon>Bacillati</taxon>
        <taxon>Bacillota</taxon>
        <taxon>Bacilli</taxon>
        <taxon>Bacillales</taxon>
        <taxon>Bacillaceae</taxon>
        <taxon>Shouchella</taxon>
    </lineage>
</organism>
<evidence type="ECO:0000313" key="6">
    <source>
        <dbReference type="EMBL" id="AIC94309.1"/>
    </source>
</evidence>
<dbReference type="eggNOG" id="COG1309">
    <property type="taxonomic scope" value="Bacteria"/>
</dbReference>